<evidence type="ECO:0000256" key="2">
    <source>
        <dbReference type="SAM" id="Phobius"/>
    </source>
</evidence>
<keyword evidence="2" id="KW-0812">Transmembrane</keyword>
<dbReference type="InterPro" id="IPR052754">
    <property type="entry name" value="NTPase_KAP_P-loop"/>
</dbReference>
<dbReference type="Pfam" id="PF07693">
    <property type="entry name" value="KAP_NTPase"/>
    <property type="match status" value="1"/>
</dbReference>
<accession>A0A1C5HTQ2</accession>
<dbReference type="Proteomes" id="UP000198217">
    <property type="component" value="Chromosome I"/>
</dbReference>
<name>A0A1C5HTQ2_9ACTN</name>
<evidence type="ECO:0000313" key="4">
    <source>
        <dbReference type="EMBL" id="SCG48981.1"/>
    </source>
</evidence>
<dbReference type="SUPFAM" id="SSF52540">
    <property type="entry name" value="P-loop containing nucleoside triphosphate hydrolases"/>
    <property type="match status" value="1"/>
</dbReference>
<reference evidence="4 5" key="1">
    <citation type="submission" date="2016-06" db="EMBL/GenBank/DDBJ databases">
        <authorList>
            <person name="Kjaerup R.B."/>
            <person name="Dalgaard T.S."/>
            <person name="Juul-Madsen H.R."/>
        </authorList>
    </citation>
    <scope>NUCLEOTIDE SEQUENCE [LARGE SCALE GENOMIC DNA]</scope>
    <source>
        <strain evidence="4 5">DSM 43904</strain>
    </source>
</reference>
<feature type="compositionally biased region" description="Pro residues" evidence="1">
    <location>
        <begin position="715"/>
        <end position="724"/>
    </location>
</feature>
<keyword evidence="2" id="KW-1133">Transmembrane helix</keyword>
<organism evidence="4 5">
    <name type="scientific">Micromonospora echinaurantiaca</name>
    <dbReference type="NCBI Taxonomy" id="47857"/>
    <lineage>
        <taxon>Bacteria</taxon>
        <taxon>Bacillati</taxon>
        <taxon>Actinomycetota</taxon>
        <taxon>Actinomycetes</taxon>
        <taxon>Micromonosporales</taxon>
        <taxon>Micromonosporaceae</taxon>
        <taxon>Micromonospora</taxon>
    </lineage>
</organism>
<dbReference type="AlphaFoldDB" id="A0A1C5HTQ2"/>
<sequence>MLGRRAVPPTEVVRGEDLIPDSRLGEDYTDLLEHEAIAKSVAEIALKAHAPVNIALFGPWGSGKSSVYSMIERHLRVVAGKRVRMARYDAWKYGGQELKRNFIDSISDDLGLGKEEEFDDGLYQEQTQAHLSILKWVKENWGSLLAGIGLAAVVAALWVVVQALAAMAFTDQGFNASATALLPQAGTVFGLALVAVLVGPKAFEGAVITRKKPAPVGADQFAKRFQSLVKMVRSGKTERLVVFIDELDRCAPEDVVATLIDLKTFLDQDGCAFIVAADREVLERALRKLPQAKPVREDEPYYATPGAFLDKIFQHQIALPPLRSRALTKFARDLADSRGGVWEELRARSQHTYELAIFALVPVHVRSPRRVKVLLNNYATTVRIAEARDISWLERAHELAVLTVLQTEFPVVAEELRRAPRLLRYLRGDEEAQTIEAREAVRRFSIEAESAKSDPDKAEEAPAGELLVDVGDAHSGHVEQANATLRRHLATYLAKVAAARINDPRPDLLYLQGAAGRETLGDPRLGDVIDFATDTAPDQVVAQFEGQESTTLAIAIPLLVTEGDTATGPGRKFAYEAACKLIEHLDPEHREVVARDAGPSLVAAAKANALSHESLPGALLVACWSDASELVEDILNDLRHEPDLESLFNRFAQLLPLLDDESSLAMIEILAERFDDLPHPLLTALSKAPIKNAEELWHRVRDSVLETLNDLETPEPTPVQPGRPRPTQESTGKGIERLEELIAIATSRSDGERLLSEIFTSAQSVKACGPLRNWALDNADSHIAPMASPVLRARHALLGLHDYPTTNWDAWSPLLPDIPADEDASVSALAADVLTSKILPSIATSNDVAFLRELPALARQVYKLSAIDAANLAEALAITLSAVGWDGADNDDEEATLLWARKDALFNTAVTFLSSGAEARLAEPLVEDLALVPHSLGLTSSVTTNWLKLCEKLPPDSAKSLSDRLDDYELSQGEEAAVLRLKLGVRAVFGGDAPPVDEVARVPAAERATTLLDAWLGLGPTPDEVRSLIGQVTMTAPALGRYCSRLSTDERTRIWVALAEANSTTGLLKAVGQAGVGAAAVEYTRAALKDKTRETERTERVDLLIETRPSADPGVENQVKKAASELAQDLLARNVAGDLRSAARVVVWARGAGYGHVLTLRGKFTEGVSQHNKALSKSLASDLADLGLLAAPKKGALAKLLGR</sequence>
<keyword evidence="2" id="KW-0472">Membrane</keyword>
<dbReference type="PANTHER" id="PTHR22674:SF6">
    <property type="entry name" value="NTPASE KAP FAMILY P-LOOP DOMAIN-CONTAINING PROTEIN 1"/>
    <property type="match status" value="1"/>
</dbReference>
<dbReference type="PANTHER" id="PTHR22674">
    <property type="entry name" value="NTPASE, KAP FAMILY P-LOOP DOMAIN-CONTAINING 1"/>
    <property type="match status" value="1"/>
</dbReference>
<feature type="domain" description="KAP NTPase" evidence="3">
    <location>
        <begin position="36"/>
        <end position="383"/>
    </location>
</feature>
<evidence type="ECO:0000256" key="1">
    <source>
        <dbReference type="SAM" id="MobiDB-lite"/>
    </source>
</evidence>
<protein>
    <submittedName>
        <fullName evidence="4">KAP family P-loop domain-containing protein</fullName>
    </submittedName>
</protein>
<feature type="region of interest" description="Disordered" evidence="1">
    <location>
        <begin position="709"/>
        <end position="733"/>
    </location>
</feature>
<feature type="transmembrane region" description="Helical" evidence="2">
    <location>
        <begin position="144"/>
        <end position="169"/>
    </location>
</feature>
<dbReference type="InterPro" id="IPR027417">
    <property type="entry name" value="P-loop_NTPase"/>
</dbReference>
<dbReference type="EMBL" id="LT607750">
    <property type="protein sequence ID" value="SCG48981.1"/>
    <property type="molecule type" value="Genomic_DNA"/>
</dbReference>
<evidence type="ECO:0000259" key="3">
    <source>
        <dbReference type="Pfam" id="PF07693"/>
    </source>
</evidence>
<gene>
    <name evidence="4" type="ORF">GA0070609_2151</name>
</gene>
<evidence type="ECO:0000313" key="5">
    <source>
        <dbReference type="Proteomes" id="UP000198217"/>
    </source>
</evidence>
<proteinExistence type="predicted"/>
<dbReference type="InterPro" id="IPR011646">
    <property type="entry name" value="KAP_P-loop"/>
</dbReference>
<keyword evidence="5" id="KW-1185">Reference proteome</keyword>
<dbReference type="Gene3D" id="3.40.50.300">
    <property type="entry name" value="P-loop containing nucleotide triphosphate hydrolases"/>
    <property type="match status" value="1"/>
</dbReference>